<dbReference type="Proteomes" id="UP000306719">
    <property type="component" value="Unassembled WGS sequence"/>
</dbReference>
<name>A0A5S3X2F8_9GAMM</name>
<evidence type="ECO:0000256" key="1">
    <source>
        <dbReference type="SAM" id="MobiDB-lite"/>
    </source>
</evidence>
<evidence type="ECO:0000313" key="2">
    <source>
        <dbReference type="EMBL" id="TMP38593.1"/>
    </source>
</evidence>
<feature type="compositionally biased region" description="Low complexity" evidence="1">
    <location>
        <begin position="28"/>
        <end position="39"/>
    </location>
</feature>
<reference evidence="3" key="2">
    <citation type="submission" date="2019-06" db="EMBL/GenBank/DDBJ databases">
        <title>Co-occurence of chitin degradation, pigmentation and bioactivity in marine Pseudoalteromonas.</title>
        <authorList>
            <person name="Sonnenschein E.C."/>
            <person name="Bech P.K."/>
        </authorList>
    </citation>
    <scope>NUCLEOTIDE SEQUENCE [LARGE SCALE GENOMIC DNA]</scope>
    <source>
        <strain evidence="3">S2599</strain>
    </source>
</reference>
<dbReference type="PROSITE" id="PS51257">
    <property type="entry name" value="PROKAR_LIPOPROTEIN"/>
    <property type="match status" value="1"/>
</dbReference>
<proteinExistence type="predicted"/>
<reference evidence="2 3" key="1">
    <citation type="submission" date="2018-01" db="EMBL/GenBank/DDBJ databases">
        <authorList>
            <person name="Paulsen S."/>
            <person name="Gram L.K."/>
        </authorList>
    </citation>
    <scope>NUCLEOTIDE SEQUENCE [LARGE SCALE GENOMIC DNA]</scope>
    <source>
        <strain evidence="2 3">S2599</strain>
    </source>
</reference>
<dbReference type="RefSeq" id="WP_138543903.1">
    <property type="nucleotide sequence ID" value="NZ_PNCJ01000008.1"/>
</dbReference>
<feature type="region of interest" description="Disordered" evidence="1">
    <location>
        <begin position="24"/>
        <end position="45"/>
    </location>
</feature>
<comment type="caution">
    <text evidence="2">The sequence shown here is derived from an EMBL/GenBank/DDBJ whole genome shotgun (WGS) entry which is preliminary data.</text>
</comment>
<protein>
    <submittedName>
        <fullName evidence="2">Uncharacterized protein</fullName>
    </submittedName>
</protein>
<dbReference type="AlphaFoldDB" id="A0A5S3X2F8"/>
<dbReference type="OrthoDB" id="6306626at2"/>
<organism evidence="2 3">
    <name type="scientific">Pseudoalteromonas rubra</name>
    <dbReference type="NCBI Taxonomy" id="43658"/>
    <lineage>
        <taxon>Bacteria</taxon>
        <taxon>Pseudomonadati</taxon>
        <taxon>Pseudomonadota</taxon>
        <taxon>Gammaproteobacteria</taxon>
        <taxon>Alteromonadales</taxon>
        <taxon>Pseudoalteromonadaceae</taxon>
        <taxon>Pseudoalteromonas</taxon>
    </lineage>
</organism>
<sequence length="294" mass="31547">MKHLIPLILPTVLLIACGGENSEPLKADPNSSSNNDSSDTGSTVQSCGNDFSAQRSLNQFERTAVFWQIEGSRLQSKPQLLIYADKFSLNASHQLSSDETLCLLAADIFGSSGAQTWIGDDNGSVKQGELYYYSPAITFTGALPELDSLDDWRNQGSPAHTTLASPVSDITIWYRDKDDNRFTLGTSESNQNPVTMNCTQDGFALSYSLSQVAQSQLDTLNPSFCETQGTGDSATTHCLSVALTTTDKLESCKFGTTSVALPDSSGNKTAVKVSGTLAIDNDDAELSITQIDIK</sequence>
<gene>
    <name evidence="2" type="ORF">CWB98_05365</name>
</gene>
<dbReference type="EMBL" id="PNCJ01000008">
    <property type="protein sequence ID" value="TMP38593.1"/>
    <property type="molecule type" value="Genomic_DNA"/>
</dbReference>
<evidence type="ECO:0000313" key="3">
    <source>
        <dbReference type="Proteomes" id="UP000306719"/>
    </source>
</evidence>
<accession>A0A5S3X2F8</accession>